<proteinExistence type="predicted"/>
<dbReference type="STRING" id="1754191.A0A1Y1VBX9"/>
<dbReference type="Proteomes" id="UP000193719">
    <property type="component" value="Unassembled WGS sequence"/>
</dbReference>
<reference evidence="1 2" key="2">
    <citation type="submission" date="2016-08" db="EMBL/GenBank/DDBJ databases">
        <title>Pervasive Adenine N6-methylation of Active Genes in Fungi.</title>
        <authorList>
            <consortium name="DOE Joint Genome Institute"/>
            <person name="Mondo S.J."/>
            <person name="Dannebaum R.O."/>
            <person name="Kuo R.C."/>
            <person name="Labutti K."/>
            <person name="Haridas S."/>
            <person name="Kuo A."/>
            <person name="Salamov A."/>
            <person name="Ahrendt S.R."/>
            <person name="Lipzen A."/>
            <person name="Sullivan W."/>
            <person name="Andreopoulos W.B."/>
            <person name="Clum A."/>
            <person name="Lindquist E."/>
            <person name="Daum C."/>
            <person name="Ramamoorthy G.K."/>
            <person name="Gryganskyi A."/>
            <person name="Culley D."/>
            <person name="Magnuson J.K."/>
            <person name="James T.Y."/>
            <person name="O'Malley M.A."/>
            <person name="Stajich J.E."/>
            <person name="Spatafora J.W."/>
            <person name="Visel A."/>
            <person name="Grigoriev I.V."/>
        </authorList>
    </citation>
    <scope>NUCLEOTIDE SEQUENCE [LARGE SCALE GENOMIC DNA]</scope>
    <source>
        <strain evidence="2">finn</strain>
    </source>
</reference>
<comment type="caution">
    <text evidence="1">The sequence shown here is derived from an EMBL/GenBank/DDBJ whole genome shotgun (WGS) entry which is preliminary data.</text>
</comment>
<organism evidence="1 2">
    <name type="scientific">Piromyces finnis</name>
    <dbReference type="NCBI Taxonomy" id="1754191"/>
    <lineage>
        <taxon>Eukaryota</taxon>
        <taxon>Fungi</taxon>
        <taxon>Fungi incertae sedis</taxon>
        <taxon>Chytridiomycota</taxon>
        <taxon>Chytridiomycota incertae sedis</taxon>
        <taxon>Neocallimastigomycetes</taxon>
        <taxon>Neocallimastigales</taxon>
        <taxon>Neocallimastigaceae</taxon>
        <taxon>Piromyces</taxon>
    </lineage>
</organism>
<keyword evidence="2" id="KW-1185">Reference proteome</keyword>
<dbReference type="AlphaFoldDB" id="A0A1Y1VBX9"/>
<sequence>LFVVETTDKIIQIQQKANEYVTRASFLTSKNMNYNENNYINPTNIEELPSLYHIVGSFVENNNRGNNNSSLDAGSSRYNNIGSSSNYNYSAYYNDYSMINNFIYIYIIYI</sequence>
<name>A0A1Y1VBX9_9FUNG</name>
<evidence type="ECO:0000313" key="1">
    <source>
        <dbReference type="EMBL" id="ORX52267.1"/>
    </source>
</evidence>
<gene>
    <name evidence="1" type="ORF">BCR36DRAFT_286743</name>
</gene>
<reference evidence="1 2" key="1">
    <citation type="submission" date="2016-08" db="EMBL/GenBank/DDBJ databases">
        <title>Genomes of anaerobic fungi encode conserved fungal cellulosomes for biomass hydrolysis.</title>
        <authorList>
            <consortium name="DOE Joint Genome Institute"/>
            <person name="Haitjema C.H."/>
            <person name="Gilmore S.P."/>
            <person name="Henske J.K."/>
            <person name="Solomon K.V."/>
            <person name="De Groot R."/>
            <person name="Kuo A."/>
            <person name="Mondo S.J."/>
            <person name="Salamov A.A."/>
            <person name="Labutti K."/>
            <person name="Zhao Z."/>
            <person name="Chiniquy J."/>
            <person name="Barry K."/>
            <person name="Brewer H.M."/>
            <person name="Purvine S.O."/>
            <person name="Wright A.T."/>
            <person name="Boxma B."/>
            <person name="Van Alen T."/>
            <person name="Hackstein J.H."/>
            <person name="Baker S.E."/>
            <person name="Grigoriev I.V."/>
            <person name="O'Malley M.A."/>
        </authorList>
    </citation>
    <scope>NUCLEOTIDE SEQUENCE [LARGE SCALE GENOMIC DNA]</scope>
    <source>
        <strain evidence="2">finn</strain>
    </source>
</reference>
<protein>
    <submittedName>
        <fullName evidence="1">Uncharacterized protein</fullName>
    </submittedName>
</protein>
<accession>A0A1Y1VBX9</accession>
<evidence type="ECO:0000313" key="2">
    <source>
        <dbReference type="Proteomes" id="UP000193719"/>
    </source>
</evidence>
<dbReference type="OrthoDB" id="10501393at2759"/>
<dbReference type="EMBL" id="MCFH01000016">
    <property type="protein sequence ID" value="ORX52267.1"/>
    <property type="molecule type" value="Genomic_DNA"/>
</dbReference>
<feature type="non-terminal residue" evidence="1">
    <location>
        <position position="1"/>
    </location>
</feature>